<dbReference type="GO" id="GO:0003676">
    <property type="term" value="F:nucleic acid binding"/>
    <property type="evidence" value="ECO:0007669"/>
    <property type="project" value="InterPro"/>
</dbReference>
<dbReference type="Pfam" id="PF00271">
    <property type="entry name" value="Helicase_C"/>
    <property type="match status" value="1"/>
</dbReference>
<feature type="domain" description="DEAD-box RNA helicase Q" evidence="10">
    <location>
        <begin position="65"/>
        <end position="93"/>
    </location>
</feature>
<feature type="short sequence motif" description="Q motif" evidence="6">
    <location>
        <begin position="65"/>
        <end position="93"/>
    </location>
</feature>
<dbReference type="PROSITE" id="PS51195">
    <property type="entry name" value="Q_MOTIF"/>
    <property type="match status" value="1"/>
</dbReference>
<dbReference type="PROSITE" id="PS51192">
    <property type="entry name" value="HELICASE_ATP_BIND_1"/>
    <property type="match status" value="1"/>
</dbReference>
<dbReference type="PROSITE" id="PS51194">
    <property type="entry name" value="HELICASE_CTER"/>
    <property type="match status" value="1"/>
</dbReference>
<feature type="region of interest" description="Disordered" evidence="7">
    <location>
        <begin position="1"/>
        <end position="35"/>
    </location>
</feature>
<dbReference type="InterPro" id="IPR014001">
    <property type="entry name" value="Helicase_ATP-bd"/>
</dbReference>
<accession>A0A3A4ZD49</accession>
<dbReference type="Pfam" id="PF00270">
    <property type="entry name" value="DEAD"/>
    <property type="match status" value="1"/>
</dbReference>
<gene>
    <name evidence="11" type="ORF">C4561_04500</name>
</gene>
<proteinExistence type="inferred from homology"/>
<reference evidence="11 12" key="1">
    <citation type="journal article" date="2017" name="ISME J.">
        <title>Energy and carbon metabolisms in a deep terrestrial subsurface fluid microbial community.</title>
        <authorList>
            <person name="Momper L."/>
            <person name="Jungbluth S.P."/>
            <person name="Lee M.D."/>
            <person name="Amend J.P."/>
        </authorList>
    </citation>
    <scope>NUCLEOTIDE SEQUENCE [LARGE SCALE GENOMIC DNA]</scope>
    <source>
        <strain evidence="11">SURF_46</strain>
    </source>
</reference>
<organism evidence="11 12">
    <name type="scientific">candidate division WWE3 bacterium</name>
    <dbReference type="NCBI Taxonomy" id="2053526"/>
    <lineage>
        <taxon>Bacteria</taxon>
        <taxon>Katanobacteria</taxon>
    </lineage>
</organism>
<dbReference type="GO" id="GO:0005524">
    <property type="term" value="F:ATP binding"/>
    <property type="evidence" value="ECO:0007669"/>
    <property type="project" value="UniProtKB-KW"/>
</dbReference>
<sequence length="408" mass="46540">MRPLFKHMRTKYRNRGSVHDRSRFPKTKKKNAQSTISESDLIRSIEYSKQSKIRQVQAVEYEAIHSFEDFQINYQLKKNISNKGYTTPTPIQDQAIPSILAGRDIIGIANTGTGKTAAFLVPLIEKVSKDRKQKVLIVAPTRELAEQINNEFKDLSKNLSIYSAILIGGQGYSRQIRELKRQPNFVIGTPGRIKDMMEKHILTFDDINNVVLDETDRMVDIGFIKEIKYFISLLPKERQSLFFSATVSEKVTEIINSFVQNAVTVSVKKRDTVENIYQDYIKITGKQLKIDQLHSLLVRKEFSKVIVFGNTKWGVQKLSNELVKRGFKADAIHGNKKQSQRHTILEKFKKDEVNILLATDVAARGLDINGVTHVINYDLPKTYDDYIHRIGRTGRANKAGVALTFIAP</sequence>
<dbReference type="InterPro" id="IPR011545">
    <property type="entry name" value="DEAD/DEAH_box_helicase_dom"/>
</dbReference>
<dbReference type="InterPro" id="IPR050079">
    <property type="entry name" value="DEAD_box_RNA_helicase"/>
</dbReference>
<evidence type="ECO:0000313" key="11">
    <source>
        <dbReference type="EMBL" id="RJR27008.1"/>
    </source>
</evidence>
<evidence type="ECO:0000256" key="1">
    <source>
        <dbReference type="ARBA" id="ARBA00022741"/>
    </source>
</evidence>
<dbReference type="PANTHER" id="PTHR47959:SF13">
    <property type="entry name" value="ATP-DEPENDENT RNA HELICASE RHLE"/>
    <property type="match status" value="1"/>
</dbReference>
<dbReference type="Proteomes" id="UP000265540">
    <property type="component" value="Unassembled WGS sequence"/>
</dbReference>
<evidence type="ECO:0000313" key="12">
    <source>
        <dbReference type="Proteomes" id="UP000265540"/>
    </source>
</evidence>
<keyword evidence="3 11" id="KW-0347">Helicase</keyword>
<dbReference type="SMART" id="SM00487">
    <property type="entry name" value="DEXDc"/>
    <property type="match status" value="1"/>
</dbReference>
<name>A0A3A4ZD49_UNCKA</name>
<evidence type="ECO:0000259" key="10">
    <source>
        <dbReference type="PROSITE" id="PS51195"/>
    </source>
</evidence>
<dbReference type="InterPro" id="IPR027417">
    <property type="entry name" value="P-loop_NTPase"/>
</dbReference>
<dbReference type="InterPro" id="IPR001650">
    <property type="entry name" value="Helicase_C-like"/>
</dbReference>
<evidence type="ECO:0000256" key="4">
    <source>
        <dbReference type="ARBA" id="ARBA00022840"/>
    </source>
</evidence>
<evidence type="ECO:0000256" key="7">
    <source>
        <dbReference type="SAM" id="MobiDB-lite"/>
    </source>
</evidence>
<dbReference type="GO" id="GO:0016787">
    <property type="term" value="F:hydrolase activity"/>
    <property type="evidence" value="ECO:0007669"/>
    <property type="project" value="UniProtKB-KW"/>
</dbReference>
<dbReference type="GO" id="GO:0005829">
    <property type="term" value="C:cytosol"/>
    <property type="evidence" value="ECO:0007669"/>
    <property type="project" value="TreeGrafter"/>
</dbReference>
<dbReference type="PANTHER" id="PTHR47959">
    <property type="entry name" value="ATP-DEPENDENT RNA HELICASE RHLE-RELATED"/>
    <property type="match status" value="1"/>
</dbReference>
<feature type="domain" description="Helicase C-terminal" evidence="9">
    <location>
        <begin position="289"/>
        <end position="408"/>
    </location>
</feature>
<dbReference type="AlphaFoldDB" id="A0A3A4ZD49"/>
<dbReference type="InterPro" id="IPR014014">
    <property type="entry name" value="RNA_helicase_DEAD_Q_motif"/>
</dbReference>
<dbReference type="CDD" id="cd00268">
    <property type="entry name" value="DEADc"/>
    <property type="match status" value="1"/>
</dbReference>
<keyword evidence="1" id="KW-0547">Nucleotide-binding</keyword>
<dbReference type="CDD" id="cd18787">
    <property type="entry name" value="SF2_C_DEAD"/>
    <property type="match status" value="1"/>
</dbReference>
<dbReference type="Gene3D" id="3.40.50.300">
    <property type="entry name" value="P-loop containing nucleotide triphosphate hydrolases"/>
    <property type="match status" value="2"/>
</dbReference>
<protein>
    <submittedName>
        <fullName evidence="11">DEAD/DEAH box helicase</fullName>
    </submittedName>
</protein>
<evidence type="ECO:0000256" key="6">
    <source>
        <dbReference type="PROSITE-ProRule" id="PRU00552"/>
    </source>
</evidence>
<evidence type="ECO:0000256" key="2">
    <source>
        <dbReference type="ARBA" id="ARBA00022801"/>
    </source>
</evidence>
<dbReference type="GO" id="GO:0003724">
    <property type="term" value="F:RNA helicase activity"/>
    <property type="evidence" value="ECO:0007669"/>
    <property type="project" value="InterPro"/>
</dbReference>
<dbReference type="SMART" id="SM00490">
    <property type="entry name" value="HELICc"/>
    <property type="match status" value="1"/>
</dbReference>
<evidence type="ECO:0000256" key="5">
    <source>
        <dbReference type="ARBA" id="ARBA00038437"/>
    </source>
</evidence>
<keyword evidence="2" id="KW-0378">Hydrolase</keyword>
<dbReference type="EMBL" id="QZJF01000017">
    <property type="protein sequence ID" value="RJR27008.1"/>
    <property type="molecule type" value="Genomic_DNA"/>
</dbReference>
<evidence type="ECO:0000259" key="8">
    <source>
        <dbReference type="PROSITE" id="PS51192"/>
    </source>
</evidence>
<feature type="compositionally biased region" description="Basic residues" evidence="7">
    <location>
        <begin position="1"/>
        <end position="16"/>
    </location>
</feature>
<comment type="caution">
    <text evidence="11">The sequence shown here is derived from an EMBL/GenBank/DDBJ whole genome shotgun (WGS) entry which is preliminary data.</text>
</comment>
<keyword evidence="4" id="KW-0067">ATP-binding</keyword>
<evidence type="ECO:0000259" key="9">
    <source>
        <dbReference type="PROSITE" id="PS51194"/>
    </source>
</evidence>
<dbReference type="InterPro" id="IPR044742">
    <property type="entry name" value="DEAD/DEAH_RhlB"/>
</dbReference>
<comment type="similarity">
    <text evidence="5">Belongs to the DEAD box helicase family.</text>
</comment>
<evidence type="ECO:0000256" key="3">
    <source>
        <dbReference type="ARBA" id="ARBA00022806"/>
    </source>
</evidence>
<dbReference type="SUPFAM" id="SSF52540">
    <property type="entry name" value="P-loop containing nucleoside triphosphate hydrolases"/>
    <property type="match status" value="1"/>
</dbReference>
<feature type="domain" description="Helicase ATP-binding" evidence="8">
    <location>
        <begin position="96"/>
        <end position="265"/>
    </location>
</feature>